<evidence type="ECO:0000256" key="1">
    <source>
        <dbReference type="SAM" id="MobiDB-lite"/>
    </source>
</evidence>
<protein>
    <submittedName>
        <fullName evidence="2">Uncharacterized protein</fullName>
    </submittedName>
</protein>
<dbReference type="AlphaFoldDB" id="A0A6A6UUU0"/>
<dbReference type="EMBL" id="MU004230">
    <property type="protein sequence ID" value="KAF2675191.1"/>
    <property type="molecule type" value="Genomic_DNA"/>
</dbReference>
<evidence type="ECO:0000313" key="2">
    <source>
        <dbReference type="EMBL" id="KAF2675191.1"/>
    </source>
</evidence>
<gene>
    <name evidence="2" type="ORF">BT63DRAFT_409297</name>
</gene>
<evidence type="ECO:0000313" key="3">
    <source>
        <dbReference type="Proteomes" id="UP000799302"/>
    </source>
</evidence>
<feature type="compositionally biased region" description="Basic and acidic residues" evidence="1">
    <location>
        <begin position="19"/>
        <end position="28"/>
    </location>
</feature>
<feature type="region of interest" description="Disordered" evidence="1">
    <location>
        <begin position="1"/>
        <end position="39"/>
    </location>
</feature>
<reference evidence="2" key="1">
    <citation type="journal article" date="2020" name="Stud. Mycol.">
        <title>101 Dothideomycetes genomes: a test case for predicting lifestyles and emergence of pathogens.</title>
        <authorList>
            <person name="Haridas S."/>
            <person name="Albert R."/>
            <person name="Binder M."/>
            <person name="Bloem J."/>
            <person name="Labutti K."/>
            <person name="Salamov A."/>
            <person name="Andreopoulos B."/>
            <person name="Baker S."/>
            <person name="Barry K."/>
            <person name="Bills G."/>
            <person name="Bluhm B."/>
            <person name="Cannon C."/>
            <person name="Castanera R."/>
            <person name="Culley D."/>
            <person name="Daum C."/>
            <person name="Ezra D."/>
            <person name="Gonzalez J."/>
            <person name="Henrissat B."/>
            <person name="Kuo A."/>
            <person name="Liang C."/>
            <person name="Lipzen A."/>
            <person name="Lutzoni F."/>
            <person name="Magnuson J."/>
            <person name="Mondo S."/>
            <person name="Nolan M."/>
            <person name="Ohm R."/>
            <person name="Pangilinan J."/>
            <person name="Park H.-J."/>
            <person name="Ramirez L."/>
            <person name="Alfaro M."/>
            <person name="Sun H."/>
            <person name="Tritt A."/>
            <person name="Yoshinaga Y."/>
            <person name="Zwiers L.-H."/>
            <person name="Turgeon B."/>
            <person name="Goodwin S."/>
            <person name="Spatafora J."/>
            <person name="Crous P."/>
            <person name="Grigoriev I."/>
        </authorList>
    </citation>
    <scope>NUCLEOTIDE SEQUENCE</scope>
    <source>
        <strain evidence="2">CBS 115976</strain>
    </source>
</reference>
<accession>A0A6A6UUU0</accession>
<keyword evidence="3" id="KW-1185">Reference proteome</keyword>
<name>A0A6A6UUU0_9PEZI</name>
<proteinExistence type="predicted"/>
<organism evidence="2 3">
    <name type="scientific">Microthyrium microscopicum</name>
    <dbReference type="NCBI Taxonomy" id="703497"/>
    <lineage>
        <taxon>Eukaryota</taxon>
        <taxon>Fungi</taxon>
        <taxon>Dikarya</taxon>
        <taxon>Ascomycota</taxon>
        <taxon>Pezizomycotina</taxon>
        <taxon>Dothideomycetes</taxon>
        <taxon>Dothideomycetes incertae sedis</taxon>
        <taxon>Microthyriales</taxon>
        <taxon>Microthyriaceae</taxon>
        <taxon>Microthyrium</taxon>
    </lineage>
</organism>
<dbReference type="Proteomes" id="UP000799302">
    <property type="component" value="Unassembled WGS sequence"/>
</dbReference>
<sequence>MRARKVGRNQRLSTSGNERVPDSKRAKASDQSNLDNHEVPNCQVQGGRYVFGEGSWLSRKQRVGPSTRSAMIIDQYINCDDQTPQLWAISCPITSMLLKVSVRRKSFDDYAYWQEVQVVTHELVSAVGSLQNPNPGPRAISRADVDVVIVS</sequence>